<evidence type="ECO:0008006" key="3">
    <source>
        <dbReference type="Google" id="ProtNLM"/>
    </source>
</evidence>
<dbReference type="RefSeq" id="WP_118392547.1">
    <property type="nucleotide sequence ID" value="NZ_QRUJ01000021.1"/>
</dbReference>
<evidence type="ECO:0000313" key="2">
    <source>
        <dbReference type="Proteomes" id="UP000266066"/>
    </source>
</evidence>
<name>A0A395UUQ5_9FIRM</name>
<evidence type="ECO:0000313" key="1">
    <source>
        <dbReference type="EMBL" id="RGR52491.1"/>
    </source>
</evidence>
<gene>
    <name evidence="1" type="ORF">DWY38_14130</name>
</gene>
<accession>A0A395UUQ5</accession>
<sequence length="502" mass="58755">MDYNIIILSISTLRKQVDKCVGRWGDKKITYYSQLEPVSRMLIEEKGNIDEVLAICTTKAIEKTEFSEEDGESNLVMSAYDYYVKRINGAFPNNGIKFTQCPSNAFDEKNEIEKENAIVEVARYILNKKNDIKKLDPDANLNIWIDSQGGTRDVNMLLNAIISTLRLLGINSKGIYAVNFYNKEGTVINQTSTYQIIDFVSGINEFTLYGRADQLDAYYTKVGGNKPEIVETMKALAESIQLCDVERFDELLIEMKDKIRELEKYQNQVKSDSLFTFFIDQFKNDYGNLLRDNCTKLDIVEWLWNKKFYQQALTYIESQIPKEWENKKVLFFKNVRVDGEFLNGMIWDDYREKNNVISTVNRVKIVKYIIHVLNMDKKYLKDCTREKAIKEIMDIINSVDKQKNDEILNYIHDNIVDLSLEDILFYVESYNRQKKYEIKIAACCQSEEKVFITELVLYKILKDERNKYNHMKTGGKMKFITLDSCVKLFVKNGRKLYKKTFS</sequence>
<reference evidence="1 2" key="1">
    <citation type="submission" date="2018-08" db="EMBL/GenBank/DDBJ databases">
        <title>A genome reference for cultivated species of the human gut microbiota.</title>
        <authorList>
            <person name="Zou Y."/>
            <person name="Xue W."/>
            <person name="Luo G."/>
        </authorList>
    </citation>
    <scope>NUCLEOTIDE SEQUENCE [LARGE SCALE GENOMIC DNA]</scope>
    <source>
        <strain evidence="1 2">AF25-15</strain>
    </source>
</reference>
<dbReference type="Proteomes" id="UP000266066">
    <property type="component" value="Unassembled WGS sequence"/>
</dbReference>
<dbReference type="EMBL" id="QRUJ01000021">
    <property type="protein sequence ID" value="RGR52491.1"/>
    <property type="molecule type" value="Genomic_DNA"/>
</dbReference>
<organism evidence="1 2">
    <name type="scientific">Agathobacter rectalis</name>
    <dbReference type="NCBI Taxonomy" id="39491"/>
    <lineage>
        <taxon>Bacteria</taxon>
        <taxon>Bacillati</taxon>
        <taxon>Bacillota</taxon>
        <taxon>Clostridia</taxon>
        <taxon>Lachnospirales</taxon>
        <taxon>Lachnospiraceae</taxon>
        <taxon>Agathobacter</taxon>
    </lineage>
</organism>
<comment type="caution">
    <text evidence="1">The sequence shown here is derived from an EMBL/GenBank/DDBJ whole genome shotgun (WGS) entry which is preliminary data.</text>
</comment>
<protein>
    <recommendedName>
        <fullName evidence="3">CRISPR-associated protein</fullName>
    </recommendedName>
</protein>
<proteinExistence type="predicted"/>
<dbReference type="AlphaFoldDB" id="A0A395UUQ5"/>